<dbReference type="InterPro" id="IPR036565">
    <property type="entry name" value="Mur-like_cat_sf"/>
</dbReference>
<dbReference type="Pfam" id="PF08353">
    <property type="entry name" value="MurT_C"/>
    <property type="match status" value="1"/>
</dbReference>
<dbReference type="AlphaFoldDB" id="A0A7Y0Q2H5"/>
<dbReference type="InterPro" id="IPR043703">
    <property type="entry name" value="Lipid_II_synth_MurT"/>
</dbReference>
<dbReference type="GO" id="GO:0009252">
    <property type="term" value="P:peptidoglycan biosynthetic process"/>
    <property type="evidence" value="ECO:0007669"/>
    <property type="project" value="UniProtKB-UniRule"/>
</dbReference>
<dbReference type="InterPro" id="IPR013221">
    <property type="entry name" value="Mur_ligase_cen"/>
</dbReference>
<reference evidence="8 9" key="1">
    <citation type="submission" date="2020-04" db="EMBL/GenBank/DDBJ databases">
        <authorList>
            <person name="Zhang R."/>
            <person name="Schippers A."/>
        </authorList>
    </citation>
    <scope>NUCLEOTIDE SEQUENCE [LARGE SCALE GENOMIC DNA]</scope>
    <source>
        <strain evidence="8 9">DSM 109850</strain>
    </source>
</reference>
<dbReference type="EC" id="6.3.5.13" evidence="5"/>
<feature type="binding site" evidence="5">
    <location>
        <position position="234"/>
    </location>
    <ligand>
        <name>Zn(2+)</name>
        <dbReference type="ChEBI" id="CHEBI:29105"/>
    </ligand>
</feature>
<evidence type="ECO:0000259" key="7">
    <source>
        <dbReference type="Pfam" id="PF08353"/>
    </source>
</evidence>
<dbReference type="SUPFAM" id="SSF53623">
    <property type="entry name" value="MurD-like peptide ligases, catalytic domain"/>
    <property type="match status" value="1"/>
</dbReference>
<dbReference type="InterPro" id="IPR013564">
    <property type="entry name" value="MurT_C"/>
</dbReference>
<comment type="similarity">
    <text evidence="5">Belongs to the MurCDEF family. MurT subfamily.</text>
</comment>
<comment type="pathway">
    <text evidence="1 5">Cell wall biogenesis; peptidoglycan biosynthesis.</text>
</comment>
<feature type="binding site" evidence="5">
    <location>
        <position position="212"/>
    </location>
    <ligand>
        <name>Zn(2+)</name>
        <dbReference type="ChEBI" id="CHEBI:29105"/>
    </ligand>
</feature>
<dbReference type="EMBL" id="JABBVZ010000024">
    <property type="protein sequence ID" value="NMP22517.1"/>
    <property type="molecule type" value="Genomic_DNA"/>
</dbReference>
<dbReference type="GO" id="GO:0004326">
    <property type="term" value="F:tetrahydrofolylpolyglutamate synthase activity"/>
    <property type="evidence" value="ECO:0007669"/>
    <property type="project" value="InterPro"/>
</dbReference>
<dbReference type="GO" id="GO:0008270">
    <property type="term" value="F:zinc ion binding"/>
    <property type="evidence" value="ECO:0007669"/>
    <property type="project" value="UniProtKB-UniRule"/>
</dbReference>
<name>A0A7Y0Q2H5_9FIRM</name>
<evidence type="ECO:0000313" key="9">
    <source>
        <dbReference type="Proteomes" id="UP000533476"/>
    </source>
</evidence>
<dbReference type="PROSITE" id="PS01011">
    <property type="entry name" value="FOLYLPOLYGLU_SYNT_1"/>
    <property type="match status" value="1"/>
</dbReference>
<sequence length="459" mass="51015">MNPRTWLAVWAARLVGFLSRLTGRGGSSITGLVARRIDPRVLIRVSRRFAGGSLLLTGTNGKTTTAAMLRHILAGSAGRILANRSGANLISGLTAAFVQAERWRIVPRAKWAILETDEATMPRAGLEIEPRAIVVTNFFRDQLDRYGELSTTVNYVARGIEHLQAGGTLVLNADDPQVARLGTGQAHVLYYGLEGQPGMEAAGYDAVDARYCPACGTALVYDRRFYAHVGHYHCPHCGWRRPTPDVLVTRWSRAEETLWVRIDGEERPFRWRLPGVYNIYNQVAAMSAALALGINAGVVAEQLQSFRPAFGRMELVQAGDTRLWLALVKNPVGFNQVLGAMSEDDQPHRAGLIVINDQYADGRDVSWLWDVDFEHWIPKLGIDSWYVSGIRARDMAVRLKYAGVERDQVVVDESIPNILQRAMDDLQGGTLYVLPTYTAMLEVRNLLTHQGLVKHFREG</sequence>
<dbReference type="GO" id="GO:0005524">
    <property type="term" value="F:ATP binding"/>
    <property type="evidence" value="ECO:0007669"/>
    <property type="project" value="UniProtKB-UniRule"/>
</dbReference>
<keyword evidence="5" id="KW-0862">Zinc</keyword>
<evidence type="ECO:0000313" key="8">
    <source>
        <dbReference type="EMBL" id="NMP22517.1"/>
    </source>
</evidence>
<dbReference type="Proteomes" id="UP000533476">
    <property type="component" value="Unassembled WGS sequence"/>
</dbReference>
<evidence type="ECO:0000256" key="2">
    <source>
        <dbReference type="ARBA" id="ARBA00022598"/>
    </source>
</evidence>
<accession>A0A7Y0Q2H5</accession>
<feature type="binding site" evidence="5">
    <location>
        <position position="237"/>
    </location>
    <ligand>
        <name>Zn(2+)</name>
        <dbReference type="ChEBI" id="CHEBI:29105"/>
    </ligand>
</feature>
<comment type="catalytic activity">
    <reaction evidence="5">
        <text>beta-D-GlcNAc-(1-&gt;4)-Mur2Ac(oyl-L-Ala-gamma-D-Glu-L-Lys-D-Ala-D-Ala)-di-trans,octa-cis-undecaprenyl diphosphate + ATP = beta-D-GlcNAc-(1-&gt;4)-Mur2Ac(oyl-L-Ala-gamma-D-O-P-Glu-L-Lys-D-Ala-D-Ala)-di-trans,octa-cis-undecaprenyl diphosphate + ADP</text>
        <dbReference type="Rhea" id="RHEA:59488"/>
        <dbReference type="ChEBI" id="CHEBI:30616"/>
        <dbReference type="ChEBI" id="CHEBI:60033"/>
        <dbReference type="ChEBI" id="CHEBI:143132"/>
        <dbReference type="ChEBI" id="CHEBI:456216"/>
    </reaction>
</comment>
<comment type="catalytic activity">
    <reaction evidence="5">
        <text>beta-D-GlcNAc-(1-&gt;4)-Mur2Ac(oyl-L-Ala-gamma-D-Glu-L-Lys-D-Ala-D-Ala)-di-trans,octa-cis-undecaprenyl diphosphate + L-glutamine + ATP + H2O = beta-D-GlcNAc-(1-&gt;4)-Mur2Ac(oyl-L-Ala-D-isoglutaminyl-L-Lys-D-Ala-D-Ala)-di-trans,octa-cis-undecaprenyl diphosphate + L-glutamate + ADP + phosphate + H(+)</text>
        <dbReference type="Rhea" id="RHEA:57928"/>
        <dbReference type="ChEBI" id="CHEBI:15377"/>
        <dbReference type="ChEBI" id="CHEBI:15378"/>
        <dbReference type="ChEBI" id="CHEBI:29985"/>
        <dbReference type="ChEBI" id="CHEBI:30616"/>
        <dbReference type="ChEBI" id="CHEBI:43474"/>
        <dbReference type="ChEBI" id="CHEBI:58359"/>
        <dbReference type="ChEBI" id="CHEBI:60033"/>
        <dbReference type="ChEBI" id="CHEBI:62233"/>
        <dbReference type="ChEBI" id="CHEBI:456216"/>
        <dbReference type="EC" id="6.3.5.13"/>
    </reaction>
</comment>
<organism evidence="8 9">
    <name type="scientific">Sulfobacillus harzensis</name>
    <dbReference type="NCBI Taxonomy" id="2729629"/>
    <lineage>
        <taxon>Bacteria</taxon>
        <taxon>Bacillati</taxon>
        <taxon>Bacillota</taxon>
        <taxon>Clostridia</taxon>
        <taxon>Eubacteriales</taxon>
        <taxon>Clostridiales Family XVII. Incertae Sedis</taxon>
        <taxon>Sulfobacillus</taxon>
    </lineage>
</organism>
<dbReference type="GO" id="GO:0071555">
    <property type="term" value="P:cell wall organization"/>
    <property type="evidence" value="ECO:0007669"/>
    <property type="project" value="UniProtKB-KW"/>
</dbReference>
<dbReference type="GO" id="GO:0008360">
    <property type="term" value="P:regulation of cell shape"/>
    <property type="evidence" value="ECO:0007669"/>
    <property type="project" value="UniProtKB-KW"/>
</dbReference>
<comment type="caution">
    <text evidence="8">The sequence shown here is derived from an EMBL/GenBank/DDBJ whole genome shotgun (WGS) entry which is preliminary data.</text>
</comment>
<comment type="function">
    <text evidence="5">The lipid II isoglutaminyl synthase complex catalyzes the formation of alpha-D-isoglutamine in the cell wall lipid II stem peptide. The MurT subunit catalyzes the ATP-dependent amidation of D-glutamate residue of lipid II, converting it to an isoglutamine residue.</text>
</comment>
<dbReference type="InterPro" id="IPR018109">
    <property type="entry name" value="Folylpolyglutamate_synth_CS"/>
</dbReference>
<dbReference type="GO" id="GO:0140282">
    <property type="term" value="F:carbon-nitrogen ligase activity on lipid II"/>
    <property type="evidence" value="ECO:0007669"/>
    <property type="project" value="UniProtKB-UniRule"/>
</dbReference>
<keyword evidence="5" id="KW-0479">Metal-binding</keyword>
<evidence type="ECO:0000259" key="6">
    <source>
        <dbReference type="Pfam" id="PF08245"/>
    </source>
</evidence>
<dbReference type="PANTHER" id="PTHR23135">
    <property type="entry name" value="MUR LIGASE FAMILY MEMBER"/>
    <property type="match status" value="1"/>
</dbReference>
<keyword evidence="5" id="KW-0961">Cell wall biogenesis/degradation</keyword>
<evidence type="ECO:0000256" key="5">
    <source>
        <dbReference type="HAMAP-Rule" id="MF_02214"/>
    </source>
</evidence>
<dbReference type="Gene3D" id="3.40.1190.10">
    <property type="entry name" value="Mur-like, catalytic domain"/>
    <property type="match status" value="1"/>
</dbReference>
<evidence type="ECO:0000256" key="3">
    <source>
        <dbReference type="ARBA" id="ARBA00022741"/>
    </source>
</evidence>
<dbReference type="UniPathway" id="UPA00219"/>
<dbReference type="PANTHER" id="PTHR23135:SF7">
    <property type="entry name" value="LIPID II ISOGLUTAMINYL SYNTHASE (GLUTAMINE-HYDROLYZING) SUBUNIT MURT"/>
    <property type="match status" value="1"/>
</dbReference>
<keyword evidence="2 5" id="KW-0436">Ligase</keyword>
<dbReference type="RefSeq" id="WP_169098906.1">
    <property type="nucleotide sequence ID" value="NZ_JABBVZ010000024.1"/>
</dbReference>
<keyword evidence="5" id="KW-0573">Peptidoglycan synthesis</keyword>
<keyword evidence="3 5" id="KW-0547">Nucleotide-binding</keyword>
<feature type="active site" evidence="5">
    <location>
        <position position="364"/>
    </location>
</feature>
<keyword evidence="5" id="KW-0133">Cell shape</keyword>
<evidence type="ECO:0000256" key="4">
    <source>
        <dbReference type="ARBA" id="ARBA00022840"/>
    </source>
</evidence>
<keyword evidence="4 5" id="KW-0067">ATP-binding</keyword>
<comment type="catalytic activity">
    <reaction evidence="5">
        <text>beta-D-GlcNAc-(1-&gt;4)-Mur2Ac(oyl-L-Ala-gamma-D-O-P-Glu-L-Lys-D-Ala-D-Ala)-di-trans,octa-cis-undecaprenyl diphosphate + NH4(+) = beta-D-GlcNAc-(1-&gt;4)-Mur2Ac(oyl-L-Ala-D-isoglutaminyl-L-Lys-D-Ala-D-Ala)-di-trans,octa-cis-undecaprenyl diphosphate + phosphate + H(+)</text>
        <dbReference type="Rhea" id="RHEA:57932"/>
        <dbReference type="ChEBI" id="CHEBI:15378"/>
        <dbReference type="ChEBI" id="CHEBI:28938"/>
        <dbReference type="ChEBI" id="CHEBI:43474"/>
        <dbReference type="ChEBI" id="CHEBI:62233"/>
        <dbReference type="ChEBI" id="CHEBI:143132"/>
    </reaction>
</comment>
<protein>
    <recommendedName>
        <fullName evidence="5">Lipid II isoglutaminyl synthase (glutamine-hydrolyzing) subunit MurT</fullName>
        <ecNumber evidence="5">6.3.5.13</ecNumber>
    </recommendedName>
</protein>
<comment type="subunit">
    <text evidence="5">Forms a heterodimer with GatD.</text>
</comment>
<dbReference type="Pfam" id="PF08245">
    <property type="entry name" value="Mur_ligase_M"/>
    <property type="match status" value="1"/>
</dbReference>
<feature type="domain" description="Lipid II isoglutaminyl synthase (glutamine-hydrolyzing) subunit MurT C-terminal" evidence="7">
    <location>
        <begin position="327"/>
        <end position="440"/>
    </location>
</feature>
<evidence type="ECO:0000256" key="1">
    <source>
        <dbReference type="ARBA" id="ARBA00004752"/>
    </source>
</evidence>
<keyword evidence="9" id="KW-1185">Reference proteome</keyword>
<gene>
    <name evidence="5" type="primary">murT</name>
    <name evidence="8" type="ORF">HIJ39_09145</name>
</gene>
<dbReference type="HAMAP" id="MF_02214">
    <property type="entry name" value="Lipid_II_synth_MurT"/>
    <property type="match status" value="1"/>
</dbReference>
<feature type="binding site" evidence="5">
    <location>
        <position position="215"/>
    </location>
    <ligand>
        <name>Zn(2+)</name>
        <dbReference type="ChEBI" id="CHEBI:29105"/>
    </ligand>
</feature>
<feature type="domain" description="Mur ligase central" evidence="6">
    <location>
        <begin position="57"/>
        <end position="197"/>
    </location>
</feature>
<proteinExistence type="inferred from homology"/>